<reference evidence="1" key="1">
    <citation type="journal article" date="2015" name="Nature">
        <title>Complex archaea that bridge the gap between prokaryotes and eukaryotes.</title>
        <authorList>
            <person name="Spang A."/>
            <person name="Saw J.H."/>
            <person name="Jorgensen S.L."/>
            <person name="Zaremba-Niedzwiedzka K."/>
            <person name="Martijn J."/>
            <person name="Lind A.E."/>
            <person name="van Eijk R."/>
            <person name="Schleper C."/>
            <person name="Guy L."/>
            <person name="Ettema T.J."/>
        </authorList>
    </citation>
    <scope>NUCLEOTIDE SEQUENCE</scope>
</reference>
<gene>
    <name evidence="1" type="ORF">LCGC14_0844100</name>
</gene>
<sequence length="88" mass="9658">MREKDLPSIIAEIGFNYDEDKKRFSVVNEGHDRIVDLCGGIGDKGETIISISVVLGNKPDDTISLTFDGQELISKIVQAMVYGEDNSP</sequence>
<proteinExistence type="predicted"/>
<comment type="caution">
    <text evidence="1">The sequence shown here is derived from an EMBL/GenBank/DDBJ whole genome shotgun (WGS) entry which is preliminary data.</text>
</comment>
<name>A0A0F9PCA2_9ZZZZ</name>
<dbReference type="AlphaFoldDB" id="A0A0F9PCA2"/>
<protein>
    <submittedName>
        <fullName evidence="1">Uncharacterized protein</fullName>
    </submittedName>
</protein>
<accession>A0A0F9PCA2</accession>
<organism evidence="1">
    <name type="scientific">marine sediment metagenome</name>
    <dbReference type="NCBI Taxonomy" id="412755"/>
    <lineage>
        <taxon>unclassified sequences</taxon>
        <taxon>metagenomes</taxon>
        <taxon>ecological metagenomes</taxon>
    </lineage>
</organism>
<evidence type="ECO:0000313" key="1">
    <source>
        <dbReference type="EMBL" id="KKN29445.1"/>
    </source>
</evidence>
<dbReference type="EMBL" id="LAZR01002488">
    <property type="protein sequence ID" value="KKN29445.1"/>
    <property type="molecule type" value="Genomic_DNA"/>
</dbReference>